<name>A0A979FFP7_HYAAZ</name>
<dbReference type="KEGG" id="hazt:125177586"/>
<gene>
    <name evidence="2" type="primary">LOC125177586</name>
</gene>
<evidence type="ECO:0000313" key="2">
    <source>
        <dbReference type="RefSeq" id="XP_047735528.1"/>
    </source>
</evidence>
<protein>
    <submittedName>
        <fullName evidence="2">KICSTOR complex protein SZT2-like</fullName>
    </submittedName>
</protein>
<dbReference type="GeneID" id="125177586"/>
<keyword evidence="1" id="KW-1185">Reference proteome</keyword>
<dbReference type="AlphaFoldDB" id="A0A979FFP7"/>
<dbReference type="RefSeq" id="XP_047735528.1">
    <property type="nucleotide sequence ID" value="XM_047879572.1"/>
</dbReference>
<dbReference type="GO" id="GO:0005777">
    <property type="term" value="C:peroxisome"/>
    <property type="evidence" value="ECO:0007669"/>
    <property type="project" value="InterPro"/>
</dbReference>
<dbReference type="PANTHER" id="PTHR14918:SF3">
    <property type="entry name" value="KICSTOR COMPLEX PROTEIN SZT2"/>
    <property type="match status" value="1"/>
</dbReference>
<evidence type="ECO:0000313" key="1">
    <source>
        <dbReference type="Proteomes" id="UP000694843"/>
    </source>
</evidence>
<dbReference type="OMA" id="IWPASQP"/>
<reference evidence="2" key="1">
    <citation type="submission" date="2025-08" db="UniProtKB">
        <authorList>
            <consortium name="RefSeq"/>
        </authorList>
    </citation>
    <scope>IDENTIFICATION</scope>
    <source>
        <tissue evidence="2">Whole organism</tissue>
    </source>
</reference>
<sequence length="161" mass="18386">MPHDNLRDQCLASKSLPGDNDDGKELEAAHVYLLLKKDLRISRNVRAEWYLEHLNTVIRVPRCTSIHDLTEELNVMSAEPFDPPADFDSDTAHEYRFRITRRTEVHCLSRKYRLVYGLDLSPSMCRVILGNDGRAHVLLDKVHTALKNAIKGVLQPFLVPG</sequence>
<dbReference type="OrthoDB" id="6378469at2759"/>
<organism evidence="1 2">
    <name type="scientific">Hyalella azteca</name>
    <name type="common">Amphipod</name>
    <dbReference type="NCBI Taxonomy" id="294128"/>
    <lineage>
        <taxon>Eukaryota</taxon>
        <taxon>Metazoa</taxon>
        <taxon>Ecdysozoa</taxon>
        <taxon>Arthropoda</taxon>
        <taxon>Crustacea</taxon>
        <taxon>Multicrustacea</taxon>
        <taxon>Malacostraca</taxon>
        <taxon>Eumalacostraca</taxon>
        <taxon>Peracarida</taxon>
        <taxon>Amphipoda</taxon>
        <taxon>Senticaudata</taxon>
        <taxon>Talitrida</taxon>
        <taxon>Talitroidea</taxon>
        <taxon>Hyalellidae</taxon>
        <taxon>Hyalella</taxon>
    </lineage>
</organism>
<dbReference type="InterPro" id="IPR033228">
    <property type="entry name" value="SZT2"/>
</dbReference>
<proteinExistence type="predicted"/>
<dbReference type="Proteomes" id="UP000694843">
    <property type="component" value="Unplaced"/>
</dbReference>
<dbReference type="PANTHER" id="PTHR14918">
    <property type="entry name" value="KICSTOR COMPLEX PROTEIN SZT2"/>
    <property type="match status" value="1"/>
</dbReference>
<accession>A0A979FFP7</accession>